<gene>
    <name evidence="7" type="ORF">ACFO6S_15950</name>
</gene>
<dbReference type="Pfam" id="PF03466">
    <property type="entry name" value="LysR_substrate"/>
    <property type="match status" value="1"/>
</dbReference>
<keyword evidence="4" id="KW-0010">Activator</keyword>
<sequence length="319" mass="35063">MELQTRQLRYFVAVAEELSFTRAAQRLHIAQQALSAQVKQLEQTLGVVLLTRTTRSVTLTAAGAAFLEDIGALLVALDDAAERARSMQRSEHERLVLGFLEGAALMLTEPILSAFRDHHPGVTVEMRQFNYDDPSAGMTDRSVDVAFLRRPLTTDGVDFAPLFAEPRVVMLRADHPLADRASVDVAELIEEPILGAACTDPVWNAYWELDAHRGGGPPVQVASRSTTVLEEYQKVAAGVGIVVTAACARWIPYPGVTLVPIVGDAPNEVAVAWHRDNDSALVRSFVDVARRVRDAQPELVKKLQEPDFGDRRIPPLIPY</sequence>
<evidence type="ECO:0000313" key="7">
    <source>
        <dbReference type="EMBL" id="MFC4605191.1"/>
    </source>
</evidence>
<dbReference type="SUPFAM" id="SSF53850">
    <property type="entry name" value="Periplasmic binding protein-like II"/>
    <property type="match status" value="1"/>
</dbReference>
<dbReference type="InterPro" id="IPR000847">
    <property type="entry name" value="LysR_HTH_N"/>
</dbReference>
<evidence type="ECO:0000313" key="8">
    <source>
        <dbReference type="Proteomes" id="UP001595914"/>
    </source>
</evidence>
<dbReference type="PANTHER" id="PTHR30346:SF0">
    <property type="entry name" value="HCA OPERON TRANSCRIPTIONAL ACTIVATOR HCAR"/>
    <property type="match status" value="1"/>
</dbReference>
<evidence type="ECO:0000256" key="1">
    <source>
        <dbReference type="ARBA" id="ARBA00009437"/>
    </source>
</evidence>
<dbReference type="Proteomes" id="UP001595914">
    <property type="component" value="Unassembled WGS sequence"/>
</dbReference>
<accession>A0ABV9FXB1</accession>
<dbReference type="EMBL" id="JBHSFO010000009">
    <property type="protein sequence ID" value="MFC4605191.1"/>
    <property type="molecule type" value="Genomic_DNA"/>
</dbReference>
<evidence type="ECO:0000259" key="6">
    <source>
        <dbReference type="PROSITE" id="PS50931"/>
    </source>
</evidence>
<protein>
    <submittedName>
        <fullName evidence="7">LysR family transcriptional regulator</fullName>
    </submittedName>
</protein>
<keyword evidence="2" id="KW-0805">Transcription regulation</keyword>
<proteinExistence type="inferred from homology"/>
<dbReference type="CDD" id="cd08414">
    <property type="entry name" value="PBP2_LTTR_aromatics_like"/>
    <property type="match status" value="1"/>
</dbReference>
<evidence type="ECO:0000256" key="3">
    <source>
        <dbReference type="ARBA" id="ARBA00023125"/>
    </source>
</evidence>
<dbReference type="Gene3D" id="3.40.190.10">
    <property type="entry name" value="Periplasmic binding protein-like II"/>
    <property type="match status" value="2"/>
</dbReference>
<dbReference type="Pfam" id="PF00126">
    <property type="entry name" value="HTH_1"/>
    <property type="match status" value="1"/>
</dbReference>
<feature type="domain" description="HTH lysR-type" evidence="6">
    <location>
        <begin position="1"/>
        <end position="60"/>
    </location>
</feature>
<evidence type="ECO:0000256" key="5">
    <source>
        <dbReference type="ARBA" id="ARBA00023163"/>
    </source>
</evidence>
<keyword evidence="8" id="KW-1185">Reference proteome</keyword>
<comment type="caution">
    <text evidence="7">The sequence shown here is derived from an EMBL/GenBank/DDBJ whole genome shotgun (WGS) entry which is preliminary data.</text>
</comment>
<dbReference type="InterPro" id="IPR036390">
    <property type="entry name" value="WH_DNA-bd_sf"/>
</dbReference>
<keyword evidence="3" id="KW-0238">DNA-binding</keyword>
<dbReference type="SUPFAM" id="SSF46785">
    <property type="entry name" value="Winged helix' DNA-binding domain"/>
    <property type="match status" value="1"/>
</dbReference>
<reference evidence="8" key="1">
    <citation type="journal article" date="2019" name="Int. J. Syst. Evol. Microbiol.">
        <title>The Global Catalogue of Microorganisms (GCM) 10K type strain sequencing project: providing services to taxonomists for standard genome sequencing and annotation.</title>
        <authorList>
            <consortium name="The Broad Institute Genomics Platform"/>
            <consortium name="The Broad Institute Genome Sequencing Center for Infectious Disease"/>
            <person name="Wu L."/>
            <person name="Ma J."/>
        </authorList>
    </citation>
    <scope>NUCLEOTIDE SEQUENCE [LARGE SCALE GENOMIC DNA]</scope>
    <source>
        <strain evidence="8">CCUG 54520</strain>
    </source>
</reference>
<keyword evidence="5" id="KW-0804">Transcription</keyword>
<dbReference type="Gene3D" id="1.10.10.10">
    <property type="entry name" value="Winged helix-like DNA-binding domain superfamily/Winged helix DNA-binding domain"/>
    <property type="match status" value="1"/>
</dbReference>
<dbReference type="RefSeq" id="WP_378418576.1">
    <property type="nucleotide sequence ID" value="NZ_JBHSFO010000009.1"/>
</dbReference>
<dbReference type="InterPro" id="IPR005119">
    <property type="entry name" value="LysR_subst-bd"/>
</dbReference>
<evidence type="ECO:0000256" key="2">
    <source>
        <dbReference type="ARBA" id="ARBA00023015"/>
    </source>
</evidence>
<organism evidence="7 8">
    <name type="scientific">Rhodococcus kronopolitis</name>
    <dbReference type="NCBI Taxonomy" id="1460226"/>
    <lineage>
        <taxon>Bacteria</taxon>
        <taxon>Bacillati</taxon>
        <taxon>Actinomycetota</taxon>
        <taxon>Actinomycetes</taxon>
        <taxon>Mycobacteriales</taxon>
        <taxon>Nocardiaceae</taxon>
        <taxon>Rhodococcus</taxon>
    </lineage>
</organism>
<dbReference type="PROSITE" id="PS50931">
    <property type="entry name" value="HTH_LYSR"/>
    <property type="match status" value="1"/>
</dbReference>
<evidence type="ECO:0000256" key="4">
    <source>
        <dbReference type="ARBA" id="ARBA00023159"/>
    </source>
</evidence>
<comment type="similarity">
    <text evidence="1">Belongs to the LysR transcriptional regulatory family.</text>
</comment>
<dbReference type="InterPro" id="IPR036388">
    <property type="entry name" value="WH-like_DNA-bd_sf"/>
</dbReference>
<dbReference type="PRINTS" id="PR00039">
    <property type="entry name" value="HTHLYSR"/>
</dbReference>
<dbReference type="PANTHER" id="PTHR30346">
    <property type="entry name" value="TRANSCRIPTIONAL DUAL REGULATOR HCAR-RELATED"/>
    <property type="match status" value="1"/>
</dbReference>
<name>A0ABV9FXB1_9NOCA</name>